<feature type="compositionally biased region" description="Basic and acidic residues" evidence="1">
    <location>
        <begin position="49"/>
        <end position="64"/>
    </location>
</feature>
<reference evidence="3 4" key="1">
    <citation type="submission" date="2017-12" db="EMBL/GenBank/DDBJ databases">
        <title>High-resolution comparative analysis of great ape genomes.</title>
        <authorList>
            <person name="Pollen A."/>
            <person name="Hastie A."/>
            <person name="Hormozdiari F."/>
            <person name="Dougherty M."/>
            <person name="Liu R."/>
            <person name="Chaisson M."/>
            <person name="Hoppe E."/>
            <person name="Hill C."/>
            <person name="Pang A."/>
            <person name="Hillier L."/>
            <person name="Baker C."/>
            <person name="Armstrong J."/>
            <person name="Shendure J."/>
            <person name="Paten B."/>
            <person name="Wilson R."/>
            <person name="Chao H."/>
            <person name="Schneider V."/>
            <person name="Ventura M."/>
            <person name="Kronenberg Z."/>
            <person name="Murali S."/>
            <person name="Gordon D."/>
            <person name="Cantsilieris S."/>
            <person name="Munson K."/>
            <person name="Nelson B."/>
            <person name="Raja A."/>
            <person name="Underwood J."/>
            <person name="Diekhans M."/>
            <person name="Fiddes I."/>
            <person name="Haussler D."/>
            <person name="Eichler E."/>
        </authorList>
    </citation>
    <scope>NUCLEOTIDE SEQUENCE [LARGE SCALE GENOMIC DNA]</scope>
    <source>
        <strain evidence="3">Yerkes chimp pedigree #C0471</strain>
    </source>
</reference>
<dbReference type="EMBL" id="NBAG03000092">
    <property type="protein sequence ID" value="PNI90214.1"/>
    <property type="molecule type" value="Genomic_DNA"/>
</dbReference>
<dbReference type="InterPro" id="IPR015868">
    <property type="entry name" value="Glutaminase"/>
</dbReference>
<proteinExistence type="predicted"/>
<evidence type="ECO:0000313" key="3">
    <source>
        <dbReference type="EMBL" id="PNI90214.1"/>
    </source>
</evidence>
<evidence type="ECO:0000259" key="2">
    <source>
        <dbReference type="Pfam" id="PF17959"/>
    </source>
</evidence>
<dbReference type="Gene3D" id="1.10.238.210">
    <property type="match status" value="1"/>
</dbReference>
<dbReference type="InterPro" id="IPR041541">
    <property type="entry name" value="Glutaminase_EF-hand"/>
</dbReference>
<dbReference type="Pfam" id="PF17959">
    <property type="entry name" value="EF-hand_14"/>
    <property type="match status" value="1"/>
</dbReference>
<dbReference type="PANTHER" id="PTHR12544:SF33">
    <property type="entry name" value="GLUTAMINASE LIVER ISOFORM, MITOCHONDRIAL"/>
    <property type="match status" value="1"/>
</dbReference>
<accession>A0A2J8Q1R7</accession>
<dbReference type="AlphaFoldDB" id="A0A2J8Q1R7"/>
<evidence type="ECO:0000256" key="1">
    <source>
        <dbReference type="SAM" id="MobiDB-lite"/>
    </source>
</evidence>
<gene>
    <name evidence="3" type="ORF">CK820_G0046626</name>
</gene>
<evidence type="ECO:0000313" key="4">
    <source>
        <dbReference type="Proteomes" id="UP000236370"/>
    </source>
</evidence>
<feature type="domain" description="Glutaminase EF-hand" evidence="2">
    <location>
        <begin position="73"/>
        <end position="139"/>
    </location>
</feature>
<dbReference type="PANTHER" id="PTHR12544">
    <property type="entry name" value="GLUTAMINASE"/>
    <property type="match status" value="1"/>
</dbReference>
<feature type="region of interest" description="Disordered" evidence="1">
    <location>
        <begin position="1"/>
        <end position="66"/>
    </location>
</feature>
<dbReference type="GO" id="GO:0006541">
    <property type="term" value="P:glutamine metabolic process"/>
    <property type="evidence" value="ECO:0007669"/>
    <property type="project" value="InterPro"/>
</dbReference>
<sequence length="209" mass="23127">MRSMKALQKALSRAGSHCGRGGWGHPSRSPLLGGGVRHHLSEAAAQGRETPHSHQPQHQDHDSSETGMLSRLGDLLFYTIAEGQERIPIHKFTTALKATGLQTSDPRLRDCMSEMHRVVQESSSGGLLDRDLFRKHSERSLSFLILRSSRAMWIESLRMSKSSLEAKWQPTSLSWPSQTQTCGVSPCALWMVNGTLWATQRSPSACSPV</sequence>
<dbReference type="GO" id="GO:0004359">
    <property type="term" value="F:glutaminase activity"/>
    <property type="evidence" value="ECO:0007669"/>
    <property type="project" value="InterPro"/>
</dbReference>
<comment type="caution">
    <text evidence="3">The sequence shown here is derived from an EMBL/GenBank/DDBJ whole genome shotgun (WGS) entry which is preliminary data.</text>
</comment>
<organism evidence="3 4">
    <name type="scientific">Pan troglodytes</name>
    <name type="common">Chimpanzee</name>
    <dbReference type="NCBI Taxonomy" id="9598"/>
    <lineage>
        <taxon>Eukaryota</taxon>
        <taxon>Metazoa</taxon>
        <taxon>Chordata</taxon>
        <taxon>Craniata</taxon>
        <taxon>Vertebrata</taxon>
        <taxon>Euteleostomi</taxon>
        <taxon>Mammalia</taxon>
        <taxon>Eutheria</taxon>
        <taxon>Euarchontoglires</taxon>
        <taxon>Primates</taxon>
        <taxon>Haplorrhini</taxon>
        <taxon>Catarrhini</taxon>
        <taxon>Hominidae</taxon>
        <taxon>Pan</taxon>
    </lineage>
</organism>
<dbReference type="Proteomes" id="UP000236370">
    <property type="component" value="Unassembled WGS sequence"/>
</dbReference>
<name>A0A2J8Q1R7_PANTR</name>
<protein>
    <submittedName>
        <fullName evidence="3">GLS2 isoform 11</fullName>
    </submittedName>
</protein>